<dbReference type="InterPro" id="IPR013087">
    <property type="entry name" value="Znf_C2H2_type"/>
</dbReference>
<evidence type="ECO:0000313" key="11">
    <source>
        <dbReference type="Proteomes" id="UP000886998"/>
    </source>
</evidence>
<organism evidence="10 11">
    <name type="scientific">Trichonephila inaurata madagascariensis</name>
    <dbReference type="NCBI Taxonomy" id="2747483"/>
    <lineage>
        <taxon>Eukaryota</taxon>
        <taxon>Metazoa</taxon>
        <taxon>Ecdysozoa</taxon>
        <taxon>Arthropoda</taxon>
        <taxon>Chelicerata</taxon>
        <taxon>Arachnida</taxon>
        <taxon>Araneae</taxon>
        <taxon>Araneomorphae</taxon>
        <taxon>Entelegynae</taxon>
        <taxon>Araneoidea</taxon>
        <taxon>Nephilidae</taxon>
        <taxon>Trichonephila</taxon>
        <taxon>Trichonephila inaurata</taxon>
    </lineage>
</organism>
<feature type="domain" description="C2H2-type" evidence="9">
    <location>
        <begin position="10"/>
        <end position="37"/>
    </location>
</feature>
<dbReference type="Pfam" id="PF00096">
    <property type="entry name" value="zf-C2H2"/>
    <property type="match status" value="1"/>
</dbReference>
<sequence length="498" mass="57940">MDTSTPEALASCKECKRNFRSNNLLQIHHAKHHYIRNCPNCSKIFLHTKKYLKHLRSHLNYCPYQCKICLKSFNKKGDLRNHKIGHDNLEEKICRVCSQKCHDHLSLSRHLMTHGQPPYECPRCVSKFSRLADRSTHLENHVLRCEFCKIPMKSKEVLLYHINEEHRIKKLEYAPVPGDPRLEYPDTVISGKCDSSDSMAESSSSDDESDSSSIGEANANIDSVYDAKHENQFICFICLQLCPTSKLLKYHMKAHDWCPCPYCPKFFICLQDLAMHKRENHYLQCTLSEVKSDLNLHLPKCMLYSNIKSKLNEIVQAVLENKESDFQEELCRKLKEVEKDLGGDCKICFAIKKSLNCVENVCKDTITESCIHYHFPHDLVFDVNLSNSGRSHDTDLFNLSDTLLQSREKIIENWRSYKDICVRFSSDISILKIINFVEALKHLKYPLEPHLLQQLIFFKGIIEDACKLPVNAEMPEVVKDYLQHVHNYLTRISRRHLI</sequence>
<accession>A0A8X6XUZ0</accession>
<dbReference type="GO" id="GO:0008270">
    <property type="term" value="F:zinc ion binding"/>
    <property type="evidence" value="ECO:0007669"/>
    <property type="project" value="UniProtKB-KW"/>
</dbReference>
<dbReference type="PROSITE" id="PS00028">
    <property type="entry name" value="ZINC_FINGER_C2H2_1"/>
    <property type="match status" value="4"/>
</dbReference>
<feature type="domain" description="C2H2-type" evidence="9">
    <location>
        <begin position="36"/>
        <end position="63"/>
    </location>
</feature>
<dbReference type="PROSITE" id="PS50157">
    <property type="entry name" value="ZINC_FINGER_C2H2_2"/>
    <property type="match status" value="3"/>
</dbReference>
<dbReference type="EMBL" id="BMAV01011847">
    <property type="protein sequence ID" value="GFY58001.1"/>
    <property type="molecule type" value="Genomic_DNA"/>
</dbReference>
<name>A0A8X6XUZ0_9ARAC</name>
<evidence type="ECO:0000259" key="9">
    <source>
        <dbReference type="PROSITE" id="PS50157"/>
    </source>
</evidence>
<evidence type="ECO:0000256" key="2">
    <source>
        <dbReference type="ARBA" id="ARBA00022723"/>
    </source>
</evidence>
<evidence type="ECO:0000256" key="5">
    <source>
        <dbReference type="ARBA" id="ARBA00022833"/>
    </source>
</evidence>
<evidence type="ECO:0000256" key="3">
    <source>
        <dbReference type="ARBA" id="ARBA00022737"/>
    </source>
</evidence>
<dbReference type="InterPro" id="IPR036236">
    <property type="entry name" value="Znf_C2H2_sf"/>
</dbReference>
<evidence type="ECO:0000256" key="7">
    <source>
        <dbReference type="PROSITE-ProRule" id="PRU00042"/>
    </source>
</evidence>
<dbReference type="Proteomes" id="UP000886998">
    <property type="component" value="Unassembled WGS sequence"/>
</dbReference>
<dbReference type="OrthoDB" id="8922241at2759"/>
<dbReference type="InterPro" id="IPR050888">
    <property type="entry name" value="ZnF_C2H2-type_TF"/>
</dbReference>
<proteinExistence type="predicted"/>
<keyword evidence="11" id="KW-1185">Reference proteome</keyword>
<evidence type="ECO:0000256" key="8">
    <source>
        <dbReference type="SAM" id="MobiDB-lite"/>
    </source>
</evidence>
<evidence type="ECO:0000256" key="6">
    <source>
        <dbReference type="ARBA" id="ARBA00023242"/>
    </source>
</evidence>
<keyword evidence="5" id="KW-0862">Zinc</keyword>
<dbReference type="SUPFAM" id="SSF57667">
    <property type="entry name" value="beta-beta-alpha zinc fingers"/>
    <property type="match status" value="2"/>
</dbReference>
<comment type="caution">
    <text evidence="10">The sequence shown here is derived from an EMBL/GenBank/DDBJ whole genome shotgun (WGS) entry which is preliminary data.</text>
</comment>
<dbReference type="PANTHER" id="PTHR24406">
    <property type="entry name" value="TRANSCRIPTIONAL REPRESSOR CTCFL-RELATED"/>
    <property type="match status" value="1"/>
</dbReference>
<dbReference type="GO" id="GO:0005634">
    <property type="term" value="C:nucleus"/>
    <property type="evidence" value="ECO:0007669"/>
    <property type="project" value="UniProtKB-SubCell"/>
</dbReference>
<keyword evidence="4 7" id="KW-0863">Zinc-finger</keyword>
<feature type="domain" description="C2H2-type" evidence="9">
    <location>
        <begin position="64"/>
        <end position="91"/>
    </location>
</feature>
<feature type="region of interest" description="Disordered" evidence="8">
    <location>
        <begin position="194"/>
        <end position="214"/>
    </location>
</feature>
<dbReference type="SMART" id="SM00355">
    <property type="entry name" value="ZnF_C2H2"/>
    <property type="match status" value="8"/>
</dbReference>
<comment type="subcellular location">
    <subcellularLocation>
        <location evidence="1">Nucleus</location>
    </subcellularLocation>
</comment>
<evidence type="ECO:0000256" key="1">
    <source>
        <dbReference type="ARBA" id="ARBA00004123"/>
    </source>
</evidence>
<keyword evidence="3" id="KW-0677">Repeat</keyword>
<reference evidence="10" key="1">
    <citation type="submission" date="2020-08" db="EMBL/GenBank/DDBJ databases">
        <title>Multicomponent nature underlies the extraordinary mechanical properties of spider dragline silk.</title>
        <authorList>
            <person name="Kono N."/>
            <person name="Nakamura H."/>
            <person name="Mori M."/>
            <person name="Yoshida Y."/>
            <person name="Ohtoshi R."/>
            <person name="Malay A.D."/>
            <person name="Moran D.A.P."/>
            <person name="Tomita M."/>
            <person name="Numata K."/>
            <person name="Arakawa K."/>
        </authorList>
    </citation>
    <scope>NUCLEOTIDE SEQUENCE</scope>
</reference>
<keyword evidence="2" id="KW-0479">Metal-binding</keyword>
<dbReference type="AlphaFoldDB" id="A0A8X6XUZ0"/>
<dbReference type="Gene3D" id="3.30.160.60">
    <property type="entry name" value="Classic Zinc Finger"/>
    <property type="match status" value="2"/>
</dbReference>
<keyword evidence="6" id="KW-0539">Nucleus</keyword>
<gene>
    <name evidence="10" type="primary">ZNF569_18</name>
    <name evidence="10" type="ORF">TNIN_262761</name>
</gene>
<evidence type="ECO:0000256" key="4">
    <source>
        <dbReference type="ARBA" id="ARBA00022771"/>
    </source>
</evidence>
<evidence type="ECO:0000313" key="10">
    <source>
        <dbReference type="EMBL" id="GFY58001.1"/>
    </source>
</evidence>
<protein>
    <submittedName>
        <fullName evidence="10">Zinc finger protein 569</fullName>
    </submittedName>
</protein>